<organism evidence="2 3">
    <name type="scientific">Sphingomonas baiyangensis</name>
    <dbReference type="NCBI Taxonomy" id="2572576"/>
    <lineage>
        <taxon>Bacteria</taxon>
        <taxon>Pseudomonadati</taxon>
        <taxon>Pseudomonadota</taxon>
        <taxon>Alphaproteobacteria</taxon>
        <taxon>Sphingomonadales</taxon>
        <taxon>Sphingomonadaceae</taxon>
        <taxon>Sphingomonas</taxon>
    </lineage>
</organism>
<gene>
    <name evidence="2" type="ORF">FBR43_07290</name>
</gene>
<dbReference type="InterPro" id="IPR013230">
    <property type="entry name" value="Peptidase_M15A_C"/>
</dbReference>
<dbReference type="Pfam" id="PF08291">
    <property type="entry name" value="Peptidase_M15_3"/>
    <property type="match status" value="1"/>
</dbReference>
<dbReference type="InterPro" id="IPR009045">
    <property type="entry name" value="Zn_M74/Hedgehog-like"/>
</dbReference>
<comment type="caution">
    <text evidence="2">The sequence shown here is derived from an EMBL/GenBank/DDBJ whole genome shotgun (WGS) entry which is preliminary data.</text>
</comment>
<proteinExistence type="predicted"/>
<evidence type="ECO:0000259" key="1">
    <source>
        <dbReference type="Pfam" id="PF08291"/>
    </source>
</evidence>
<dbReference type="OrthoDB" id="7171572at2"/>
<protein>
    <submittedName>
        <fullName evidence="2">DUF882 domain-containing protein</fullName>
    </submittedName>
</protein>
<keyword evidence="3" id="KW-1185">Reference proteome</keyword>
<dbReference type="Gene3D" id="3.30.1380.10">
    <property type="match status" value="1"/>
</dbReference>
<reference evidence="2 3" key="1">
    <citation type="submission" date="2019-04" db="EMBL/GenBank/DDBJ databases">
        <authorList>
            <person name="Yang Y."/>
            <person name="Wei D."/>
        </authorList>
    </citation>
    <scope>NUCLEOTIDE SEQUENCE [LARGE SCALE GENOMIC DNA]</scope>
    <source>
        <strain evidence="2 3">L-1-4w-11</strain>
    </source>
</reference>
<sequence>MQLSKHFNLREFTRSQTAARRDIPNVPGKAETAALKLLCEKVLEPIREQFGPVMISSGYRSPRLNAAIGSGPMSQHTKGQAADFEVPGVSNYEVARWVQRNLAFDQLILEMWKKGDPNAGWIHVSFREPNRNQVLTYDGRGYSTGLRAA</sequence>
<accession>A0A4U1L5Q0</accession>
<dbReference type="SUPFAM" id="SSF55166">
    <property type="entry name" value="Hedgehog/DD-peptidase"/>
    <property type="match status" value="1"/>
</dbReference>
<evidence type="ECO:0000313" key="3">
    <source>
        <dbReference type="Proteomes" id="UP000309138"/>
    </source>
</evidence>
<name>A0A4U1L5Q0_9SPHN</name>
<evidence type="ECO:0000313" key="2">
    <source>
        <dbReference type="EMBL" id="TKD52152.1"/>
    </source>
</evidence>
<dbReference type="AlphaFoldDB" id="A0A4U1L5Q0"/>
<dbReference type="EMBL" id="SWKR01000002">
    <property type="protein sequence ID" value="TKD52152.1"/>
    <property type="molecule type" value="Genomic_DNA"/>
</dbReference>
<feature type="domain" description="Peptidase M15A C-terminal" evidence="1">
    <location>
        <begin position="5"/>
        <end position="110"/>
    </location>
</feature>
<dbReference type="Proteomes" id="UP000309138">
    <property type="component" value="Unassembled WGS sequence"/>
</dbReference>